<evidence type="ECO:0000259" key="1">
    <source>
        <dbReference type="Pfam" id="PF18803"/>
    </source>
</evidence>
<evidence type="ECO:0000313" key="2">
    <source>
        <dbReference type="EMBL" id="KLO08462.1"/>
    </source>
</evidence>
<dbReference type="AlphaFoldDB" id="A0A0H2RAN8"/>
<sequence>RRDLIIYRLLSAEGLPDGFRCFFCQKDSIAFYRCTTCIGRPVTCQGCCVESHTHNPFHQIERWTDGYFQKTSLSTLGYTIHMGHQGERCPELPGYHFTASFSRYAEEDLTFVDKSGVWTFNVSWCNCRMRPSKTDQLLDMGLYPATFRSPKTAFTIQLMDYFYFDLMECQTPAANFYNKLRRLTDNVEPKSVTDRYRELMVAARQWYDIKARIWAGVGHDPPYEASHGRLTLFCAPCPQPGINLPENWKESLEPSYIYRRQVNPDGNFGAPNMKTKRPDKEVFLNDGEGTFVARVPYKEHLDVTSDVKEKSTCSNLKAVSNANANRKDLECTGIGGCVCARHGCVIPHSMVDFQKGEQQKNMDYCICNALSFNSDGLPEAAVIYDLACQWGVHFQSRLERSSTLSIPRFEKLITAVGKFHLGSHIDKCFFRNSLNFVEGTGQVDGEIIETLWSGINPISAMARSMTKSHRQEVLDAATRDWNWKKLTGVEVQSLFDKWTKAVRGEKEAKAAFMELSSRLEEGTTRGWEEEEATALRKGGDALAIYGVKYEEAPTMAEVRLKLAETETSTGVESGATTWIVTGMNLQEAILRLKRTVTGLRGRGTVAEKTKVEEQRRKLQARINSFHSHAEAFYSTSPDNVPGDHGVVEVEDDDDPFVDEEEEEAECVVRPENAKLKLPSYVISSVSKPTPEMKKLAQHELKLREGQANDALRDLRVKLGYKALLFRDQVRKVKGYDNRTRAWDDVNKSQKKVDEYVAIYRMARTCMIQLGASKELLEVYKEMKEEDLDIPADLYNPNRTGQRNDKMSWFWLSPDQPVRGTEMDTWMTEFYRVNWLRAKARHARWDEEKVIVKSEMNNTIRWFEHRRETWQQRVDSAVANEKGGHAAYARRQVALSNRFLSKANTTFDPILNPPPEVQAGNPVM</sequence>
<dbReference type="PANTHER" id="PTHR33096:SF1">
    <property type="entry name" value="CXC1-LIKE CYSTEINE CLUSTER ASSOCIATED WITH KDZ TRANSPOSASES DOMAIN-CONTAINING PROTEIN"/>
    <property type="match status" value="1"/>
</dbReference>
<evidence type="ECO:0000313" key="3">
    <source>
        <dbReference type="Proteomes" id="UP000053477"/>
    </source>
</evidence>
<dbReference type="Pfam" id="PF18803">
    <property type="entry name" value="CxC2"/>
    <property type="match status" value="1"/>
</dbReference>
<dbReference type="InterPro" id="IPR040521">
    <property type="entry name" value="KDZ"/>
</dbReference>
<keyword evidence="3" id="KW-1185">Reference proteome</keyword>
<dbReference type="InterPro" id="IPR041457">
    <property type="entry name" value="CxC2_KDZ-assoc"/>
</dbReference>
<protein>
    <recommendedName>
        <fullName evidence="1">CxC2-like cysteine cluster KDZ transposase-associated domain-containing protein</fullName>
    </recommendedName>
</protein>
<proteinExistence type="predicted"/>
<dbReference type="STRING" id="27342.A0A0H2RAN8"/>
<dbReference type="EMBL" id="KQ086090">
    <property type="protein sequence ID" value="KLO08462.1"/>
    <property type="molecule type" value="Genomic_DNA"/>
</dbReference>
<dbReference type="Pfam" id="PF18758">
    <property type="entry name" value="KDZ"/>
    <property type="match status" value="1"/>
</dbReference>
<dbReference type="Proteomes" id="UP000053477">
    <property type="component" value="Unassembled WGS sequence"/>
</dbReference>
<dbReference type="OrthoDB" id="3192989at2759"/>
<dbReference type="InParanoid" id="A0A0H2RAN8"/>
<reference evidence="2 3" key="1">
    <citation type="submission" date="2015-04" db="EMBL/GenBank/DDBJ databases">
        <title>Complete genome sequence of Schizopora paradoxa KUC8140, a cosmopolitan wood degrader in East Asia.</title>
        <authorList>
            <consortium name="DOE Joint Genome Institute"/>
            <person name="Min B."/>
            <person name="Park H."/>
            <person name="Jang Y."/>
            <person name="Kim J.-J."/>
            <person name="Kim K.H."/>
            <person name="Pangilinan J."/>
            <person name="Lipzen A."/>
            <person name="Riley R."/>
            <person name="Grigoriev I.V."/>
            <person name="Spatafora J.W."/>
            <person name="Choi I.-G."/>
        </authorList>
    </citation>
    <scope>NUCLEOTIDE SEQUENCE [LARGE SCALE GENOMIC DNA]</scope>
    <source>
        <strain evidence="2 3">KUC8140</strain>
    </source>
</reference>
<accession>A0A0H2RAN8</accession>
<feature type="domain" description="CxC2-like cysteine cluster KDZ transposase-associated" evidence="1">
    <location>
        <begin position="73"/>
        <end position="187"/>
    </location>
</feature>
<gene>
    <name evidence="2" type="ORF">SCHPADRAFT_835294</name>
</gene>
<name>A0A0H2RAN8_9AGAM</name>
<organism evidence="2 3">
    <name type="scientific">Schizopora paradoxa</name>
    <dbReference type="NCBI Taxonomy" id="27342"/>
    <lineage>
        <taxon>Eukaryota</taxon>
        <taxon>Fungi</taxon>
        <taxon>Dikarya</taxon>
        <taxon>Basidiomycota</taxon>
        <taxon>Agaricomycotina</taxon>
        <taxon>Agaricomycetes</taxon>
        <taxon>Hymenochaetales</taxon>
        <taxon>Schizoporaceae</taxon>
        <taxon>Schizopora</taxon>
    </lineage>
</organism>
<feature type="non-terminal residue" evidence="2">
    <location>
        <position position="1"/>
    </location>
</feature>
<dbReference type="PANTHER" id="PTHR33096">
    <property type="entry name" value="CXC2 DOMAIN-CONTAINING PROTEIN"/>
    <property type="match status" value="1"/>
</dbReference>